<evidence type="ECO:0000313" key="6">
    <source>
        <dbReference type="EMBL" id="OKH31636.1"/>
    </source>
</evidence>
<keyword evidence="4" id="KW-1133">Transmembrane helix</keyword>
<dbReference type="PRINTS" id="PR00260">
    <property type="entry name" value="CHEMTRNSDUCR"/>
</dbReference>
<dbReference type="PROSITE" id="PS50111">
    <property type="entry name" value="CHEMOTAXIS_TRANSDUC_2"/>
    <property type="match status" value="1"/>
</dbReference>
<evidence type="ECO:0000313" key="7">
    <source>
        <dbReference type="Proteomes" id="UP000185860"/>
    </source>
</evidence>
<name>A0A1U7I5U4_9CYAN</name>
<dbReference type="InterPro" id="IPR007891">
    <property type="entry name" value="CHASE3"/>
</dbReference>
<keyword evidence="4" id="KW-0472">Membrane</keyword>
<dbReference type="Gene3D" id="1.10.287.950">
    <property type="entry name" value="Methyl-accepting chemotaxis protein"/>
    <property type="match status" value="1"/>
</dbReference>
<dbReference type="STRING" id="454136.NIES2119_28330"/>
<reference evidence="6 7" key="1">
    <citation type="submission" date="2016-11" db="EMBL/GenBank/DDBJ databases">
        <title>Draft Genome Sequences of Nine Cyanobacterial Strains from Diverse Habitats.</title>
        <authorList>
            <person name="Zhu T."/>
            <person name="Hou S."/>
            <person name="Lu X."/>
            <person name="Hess W.R."/>
        </authorList>
    </citation>
    <scope>NUCLEOTIDE SEQUENCE [LARGE SCALE GENOMIC DNA]</scope>
    <source>
        <strain evidence="6 7">IAM M-71</strain>
    </source>
</reference>
<proteinExistence type="inferred from homology"/>
<evidence type="ECO:0000256" key="2">
    <source>
        <dbReference type="ARBA" id="ARBA00029447"/>
    </source>
</evidence>
<keyword evidence="4" id="KW-0812">Transmembrane</keyword>
<dbReference type="GO" id="GO:0006935">
    <property type="term" value="P:chemotaxis"/>
    <property type="evidence" value="ECO:0007669"/>
    <property type="project" value="InterPro"/>
</dbReference>
<dbReference type="SMART" id="SM00283">
    <property type="entry name" value="MA"/>
    <property type="match status" value="1"/>
</dbReference>
<protein>
    <recommendedName>
        <fullName evidence="5">Methyl-accepting transducer domain-containing protein</fullName>
    </recommendedName>
</protein>
<evidence type="ECO:0000256" key="1">
    <source>
        <dbReference type="ARBA" id="ARBA00023224"/>
    </source>
</evidence>
<dbReference type="Pfam" id="PF05227">
    <property type="entry name" value="CHASE3"/>
    <property type="match status" value="1"/>
</dbReference>
<sequence>MFNNLKLKSKLFIAFLVPVILALGFSGTVFYATDQLVKTFKQVNKSERVIISNYETILRITLMGRQVRGYLLNRSEAALKEYEQQKLLYTEAVKLGREQIEDKAQNQRFEEILKLTEKFDTIAREAIRLEQDGKHEQAVTNFLRDSQVVVASLDELKEELLKNEQAILAGYTKASNNSIEFLVFASVFTGLTIVLFSSIAAYFIWISVVNTVQKSVNTIATSSNEIAATVVQQEKSASQQATSVNQTTTTMDELGISAQQSAQKAELAADSARQVSSLAKEGSQAVERTLEDMLEVKDTVVTITEKIVYLSSQTKQIGSIINVVNELTNQTNMLALNAAIEAVRAGEQGKGFGVVAAEIRKLADASKNSTDKINLLVDQIQTAINSTVLVANEGKKLVDSSVNTAEDMSKTFVKVADAINDAVANNVQISLNAKQQAIAIQQVVDAMNTLNQGSVETASGISQTKVGTQRLNEAVLNLQAVI</sequence>
<evidence type="ECO:0000256" key="4">
    <source>
        <dbReference type="SAM" id="Phobius"/>
    </source>
</evidence>
<dbReference type="RefSeq" id="WP_073596841.1">
    <property type="nucleotide sequence ID" value="NZ_MRCE01000048.1"/>
</dbReference>
<dbReference type="InterPro" id="IPR004089">
    <property type="entry name" value="MCPsignal_dom"/>
</dbReference>
<feature type="transmembrane region" description="Helical" evidence="4">
    <location>
        <begin position="181"/>
        <end position="205"/>
    </location>
</feature>
<dbReference type="InterPro" id="IPR004090">
    <property type="entry name" value="Chemotax_Me-accpt_rcpt"/>
</dbReference>
<feature type="domain" description="Methyl-accepting transducer" evidence="5">
    <location>
        <begin position="215"/>
        <end position="451"/>
    </location>
</feature>
<dbReference type="SUPFAM" id="SSF58104">
    <property type="entry name" value="Methyl-accepting chemotaxis protein (MCP) signaling domain"/>
    <property type="match status" value="1"/>
</dbReference>
<dbReference type="PANTHER" id="PTHR32089">
    <property type="entry name" value="METHYL-ACCEPTING CHEMOTAXIS PROTEIN MCPB"/>
    <property type="match status" value="1"/>
</dbReference>
<dbReference type="EMBL" id="MRCE01000048">
    <property type="protein sequence ID" value="OKH31636.1"/>
    <property type="molecule type" value="Genomic_DNA"/>
</dbReference>
<evidence type="ECO:0000256" key="3">
    <source>
        <dbReference type="PROSITE-ProRule" id="PRU00284"/>
    </source>
</evidence>
<dbReference type="GO" id="GO:0016020">
    <property type="term" value="C:membrane"/>
    <property type="evidence" value="ECO:0007669"/>
    <property type="project" value="InterPro"/>
</dbReference>
<comment type="similarity">
    <text evidence="2">Belongs to the methyl-accepting chemotaxis (MCP) protein family.</text>
</comment>
<evidence type="ECO:0000259" key="5">
    <source>
        <dbReference type="PROSITE" id="PS50111"/>
    </source>
</evidence>
<dbReference type="AlphaFoldDB" id="A0A1U7I5U4"/>
<dbReference type="PANTHER" id="PTHR32089:SF112">
    <property type="entry name" value="LYSOZYME-LIKE PROTEIN-RELATED"/>
    <property type="match status" value="1"/>
</dbReference>
<dbReference type="GO" id="GO:0004888">
    <property type="term" value="F:transmembrane signaling receptor activity"/>
    <property type="evidence" value="ECO:0007669"/>
    <property type="project" value="InterPro"/>
</dbReference>
<accession>A0A1U7I5U4</accession>
<dbReference type="Proteomes" id="UP000185860">
    <property type="component" value="Unassembled WGS sequence"/>
</dbReference>
<feature type="transmembrane region" description="Helical" evidence="4">
    <location>
        <begin position="12"/>
        <end position="32"/>
    </location>
</feature>
<comment type="caution">
    <text evidence="6">The sequence shown here is derived from an EMBL/GenBank/DDBJ whole genome shotgun (WGS) entry which is preliminary data.</text>
</comment>
<dbReference type="GO" id="GO:0007165">
    <property type="term" value="P:signal transduction"/>
    <property type="evidence" value="ECO:0007669"/>
    <property type="project" value="UniProtKB-KW"/>
</dbReference>
<gene>
    <name evidence="6" type="ORF">NIES2119_28330</name>
</gene>
<keyword evidence="1 3" id="KW-0807">Transducer</keyword>
<dbReference type="Pfam" id="PF00015">
    <property type="entry name" value="MCPsignal"/>
    <property type="match status" value="1"/>
</dbReference>
<organism evidence="6 7">
    <name type="scientific">[Phormidium ambiguum] IAM M-71</name>
    <dbReference type="NCBI Taxonomy" id="454136"/>
    <lineage>
        <taxon>Bacteria</taxon>
        <taxon>Bacillati</taxon>
        <taxon>Cyanobacteriota</taxon>
        <taxon>Cyanophyceae</taxon>
        <taxon>Oscillatoriophycideae</taxon>
        <taxon>Aerosakkonematales</taxon>
        <taxon>Aerosakkonemataceae</taxon>
        <taxon>Floridanema</taxon>
    </lineage>
</organism>